<dbReference type="Gene3D" id="3.30.420.10">
    <property type="entry name" value="Ribonuclease H-like superfamily/Ribonuclease H"/>
    <property type="match status" value="1"/>
</dbReference>
<accession>A0A3N4K614</accession>
<name>A0A3N4K614_9PEZI</name>
<sequence length="255" mass="29676">MSPQAVVTKLDLKKSTIKDILRKAKARAADPGDFDNMLGCLEGYHEGGNPEKYAAGSEESIALRDLSQQDEEHWQQTLPEIAQELGIPAAYSTLEQIFHSQHNIFQRKPTHKPSLSLEHLEARLAFTHMALQIAINTVVFMDEMWIEFNKLRYAHEDALHDHDNEKQPIRVMFWDAIILGEKGPYHIWEPDMVEEKENYQQIVSEENQVQQERQQINQQQAHVPGIWQYEKLLTFNHNIDRINIEEGRTGQHKHK</sequence>
<dbReference type="InterPro" id="IPR036397">
    <property type="entry name" value="RNaseH_sf"/>
</dbReference>
<organism evidence="2 3">
    <name type="scientific">Choiromyces venosus 120613-1</name>
    <dbReference type="NCBI Taxonomy" id="1336337"/>
    <lineage>
        <taxon>Eukaryota</taxon>
        <taxon>Fungi</taxon>
        <taxon>Dikarya</taxon>
        <taxon>Ascomycota</taxon>
        <taxon>Pezizomycotina</taxon>
        <taxon>Pezizomycetes</taxon>
        <taxon>Pezizales</taxon>
        <taxon>Tuberaceae</taxon>
        <taxon>Choiromyces</taxon>
    </lineage>
</organism>
<dbReference type="GO" id="GO:0003676">
    <property type="term" value="F:nucleic acid binding"/>
    <property type="evidence" value="ECO:0007669"/>
    <property type="project" value="InterPro"/>
</dbReference>
<keyword evidence="1" id="KW-0175">Coiled coil</keyword>
<proteinExistence type="predicted"/>
<dbReference type="AlphaFoldDB" id="A0A3N4K614"/>
<dbReference type="EMBL" id="ML120357">
    <property type="protein sequence ID" value="RPB04652.1"/>
    <property type="molecule type" value="Genomic_DNA"/>
</dbReference>
<protein>
    <submittedName>
        <fullName evidence="2">Uncharacterized protein</fullName>
    </submittedName>
</protein>
<evidence type="ECO:0000313" key="3">
    <source>
        <dbReference type="Proteomes" id="UP000276215"/>
    </source>
</evidence>
<keyword evidence="3" id="KW-1185">Reference proteome</keyword>
<evidence type="ECO:0000313" key="2">
    <source>
        <dbReference type="EMBL" id="RPB04652.1"/>
    </source>
</evidence>
<gene>
    <name evidence="2" type="ORF">L873DRAFT_1786137</name>
</gene>
<dbReference type="Proteomes" id="UP000276215">
    <property type="component" value="Unassembled WGS sequence"/>
</dbReference>
<reference evidence="2 3" key="1">
    <citation type="journal article" date="2018" name="Nat. Ecol. Evol.">
        <title>Pezizomycetes genomes reveal the molecular basis of ectomycorrhizal truffle lifestyle.</title>
        <authorList>
            <person name="Murat C."/>
            <person name="Payen T."/>
            <person name="Noel B."/>
            <person name="Kuo A."/>
            <person name="Morin E."/>
            <person name="Chen J."/>
            <person name="Kohler A."/>
            <person name="Krizsan K."/>
            <person name="Balestrini R."/>
            <person name="Da Silva C."/>
            <person name="Montanini B."/>
            <person name="Hainaut M."/>
            <person name="Levati E."/>
            <person name="Barry K.W."/>
            <person name="Belfiori B."/>
            <person name="Cichocki N."/>
            <person name="Clum A."/>
            <person name="Dockter R.B."/>
            <person name="Fauchery L."/>
            <person name="Guy J."/>
            <person name="Iotti M."/>
            <person name="Le Tacon F."/>
            <person name="Lindquist E.A."/>
            <person name="Lipzen A."/>
            <person name="Malagnac F."/>
            <person name="Mello A."/>
            <person name="Molinier V."/>
            <person name="Miyauchi S."/>
            <person name="Poulain J."/>
            <person name="Riccioni C."/>
            <person name="Rubini A."/>
            <person name="Sitrit Y."/>
            <person name="Splivallo R."/>
            <person name="Traeger S."/>
            <person name="Wang M."/>
            <person name="Zifcakova L."/>
            <person name="Wipf D."/>
            <person name="Zambonelli A."/>
            <person name="Paolocci F."/>
            <person name="Nowrousian M."/>
            <person name="Ottonello S."/>
            <person name="Baldrian P."/>
            <person name="Spatafora J.W."/>
            <person name="Henrissat B."/>
            <person name="Nagy L.G."/>
            <person name="Aury J.M."/>
            <person name="Wincker P."/>
            <person name="Grigoriev I.V."/>
            <person name="Bonfante P."/>
            <person name="Martin F.M."/>
        </authorList>
    </citation>
    <scope>NUCLEOTIDE SEQUENCE [LARGE SCALE GENOMIC DNA]</scope>
    <source>
        <strain evidence="2 3">120613-1</strain>
    </source>
</reference>
<dbReference type="OrthoDB" id="5410741at2759"/>
<evidence type="ECO:0000256" key="1">
    <source>
        <dbReference type="SAM" id="Coils"/>
    </source>
</evidence>
<feature type="coiled-coil region" evidence="1">
    <location>
        <begin position="192"/>
        <end position="222"/>
    </location>
</feature>